<gene>
    <name evidence="1" type="ORF">OIN60_05510</name>
</gene>
<proteinExistence type="predicted"/>
<dbReference type="RefSeq" id="WP_305753848.1">
    <property type="nucleotide sequence ID" value="NZ_JAPCKK010000011.1"/>
</dbReference>
<comment type="caution">
    <text evidence="1">The sequence shown here is derived from an EMBL/GenBank/DDBJ whole genome shotgun (WGS) entry which is preliminary data.</text>
</comment>
<accession>A0ABT9FNB4</accession>
<organism evidence="1 2">
    <name type="scientific">Paenibacillus zeirhizosphaerae</name>
    <dbReference type="NCBI Taxonomy" id="2987519"/>
    <lineage>
        <taxon>Bacteria</taxon>
        <taxon>Bacillati</taxon>
        <taxon>Bacillota</taxon>
        <taxon>Bacilli</taxon>
        <taxon>Bacillales</taxon>
        <taxon>Paenibacillaceae</taxon>
        <taxon>Paenibacillus</taxon>
    </lineage>
</organism>
<name>A0ABT9FNB4_9BACL</name>
<sequence>MLACGNCNSVKSDKPIVLSDFFWPDKDNTALAFEYSTGAVISPSPVLSPKQKQMAENTIKLTGLDRIPSSDPLINPEAKDRRWRERRTAYDKAEHSKVRLSTCNTIEMREQIVETATSTGFFSIWMTVFKNDIDMMTRFINAFPGTSANCYDASCSPVSRGAL</sequence>
<keyword evidence="2" id="KW-1185">Reference proteome</keyword>
<dbReference type="EMBL" id="JAPCKK010000011">
    <property type="protein sequence ID" value="MDP4096227.1"/>
    <property type="molecule type" value="Genomic_DNA"/>
</dbReference>
<protein>
    <submittedName>
        <fullName evidence="1">Uncharacterized protein</fullName>
    </submittedName>
</protein>
<reference evidence="1 2" key="1">
    <citation type="submission" date="2022-10" db="EMBL/GenBank/DDBJ databases">
        <title>Paenibacillus description and whole genome data of maize root bacterial community.</title>
        <authorList>
            <person name="Marton D."/>
            <person name="Farkas M."/>
            <person name="Cserhati M."/>
        </authorList>
    </citation>
    <scope>NUCLEOTIDE SEQUENCE [LARGE SCALE GENOMIC DNA]</scope>
    <source>
        <strain evidence="1 2">P96</strain>
    </source>
</reference>
<evidence type="ECO:0000313" key="2">
    <source>
        <dbReference type="Proteomes" id="UP001241848"/>
    </source>
</evidence>
<dbReference type="Proteomes" id="UP001241848">
    <property type="component" value="Unassembled WGS sequence"/>
</dbReference>
<evidence type="ECO:0000313" key="1">
    <source>
        <dbReference type="EMBL" id="MDP4096227.1"/>
    </source>
</evidence>